<dbReference type="Gene3D" id="3.40.50.1950">
    <property type="entry name" value="Flavin prenyltransferase-like"/>
    <property type="match status" value="1"/>
</dbReference>
<sequence>MDVLRSLQRAGAHVHVVLGAEAEAFIPALTFQTLAGEVVWPAQDCYGIMAGGHFQSLAALMETIDAMVIVPANPALLAKAAMACADEALIRAMLLHTGPTVMAYPGQARPYQHRLVQRQLAVLRDAGIVLWDEAMRQTEDAVDELGWVMSPSEVVAVVARQLPPPAEAAPGETS</sequence>
<dbReference type="SUPFAM" id="SSF52507">
    <property type="entry name" value="Homo-oligomeric flavin-containing Cys decarboxylases, HFCD"/>
    <property type="match status" value="1"/>
</dbReference>
<proteinExistence type="predicted"/>
<accession>W4LN95</accession>
<comment type="caution">
    <text evidence="2">The sequence shown here is derived from an EMBL/GenBank/DDBJ whole genome shotgun (WGS) entry which is preliminary data.</text>
</comment>
<organism evidence="2 3">
    <name type="scientific">Entotheonella factor</name>
    <dbReference type="NCBI Taxonomy" id="1429438"/>
    <lineage>
        <taxon>Bacteria</taxon>
        <taxon>Pseudomonadati</taxon>
        <taxon>Nitrospinota/Tectimicrobiota group</taxon>
        <taxon>Candidatus Tectimicrobiota</taxon>
        <taxon>Candidatus Entotheonellia</taxon>
        <taxon>Candidatus Entotheonellales</taxon>
        <taxon>Candidatus Entotheonellaceae</taxon>
        <taxon>Candidatus Entotheonella</taxon>
    </lineage>
</organism>
<gene>
    <name evidence="2" type="ORF">ETSY1_17195</name>
</gene>
<evidence type="ECO:0000313" key="2">
    <source>
        <dbReference type="EMBL" id="ETW98836.1"/>
    </source>
</evidence>
<dbReference type="AlphaFoldDB" id="W4LN95"/>
<dbReference type="HOGENOM" id="CLU_1537266_0_0_7"/>
<feature type="domain" description="Flavoprotein" evidence="1">
    <location>
        <begin position="2"/>
        <end position="94"/>
    </location>
</feature>
<dbReference type="InterPro" id="IPR036551">
    <property type="entry name" value="Flavin_trans-like"/>
</dbReference>
<dbReference type="GO" id="GO:0003824">
    <property type="term" value="F:catalytic activity"/>
    <property type="evidence" value="ECO:0007669"/>
    <property type="project" value="InterPro"/>
</dbReference>
<evidence type="ECO:0000313" key="3">
    <source>
        <dbReference type="Proteomes" id="UP000019141"/>
    </source>
</evidence>
<dbReference type="Proteomes" id="UP000019141">
    <property type="component" value="Unassembled WGS sequence"/>
</dbReference>
<reference evidence="2 3" key="1">
    <citation type="journal article" date="2014" name="Nature">
        <title>An environmental bacterial taxon with a large and distinct metabolic repertoire.</title>
        <authorList>
            <person name="Wilson M.C."/>
            <person name="Mori T."/>
            <person name="Ruckert C."/>
            <person name="Uria A.R."/>
            <person name="Helf M.J."/>
            <person name="Takada K."/>
            <person name="Gernert C."/>
            <person name="Steffens U.A."/>
            <person name="Heycke N."/>
            <person name="Schmitt S."/>
            <person name="Rinke C."/>
            <person name="Helfrich E.J."/>
            <person name="Brachmann A.O."/>
            <person name="Gurgui C."/>
            <person name="Wakimoto T."/>
            <person name="Kracht M."/>
            <person name="Crusemann M."/>
            <person name="Hentschel U."/>
            <person name="Abe I."/>
            <person name="Matsunaga S."/>
            <person name="Kalinowski J."/>
            <person name="Takeyama H."/>
            <person name="Piel J."/>
        </authorList>
    </citation>
    <scope>NUCLEOTIDE SEQUENCE [LARGE SCALE GENOMIC DNA]</scope>
    <source>
        <strain evidence="3">TSY1</strain>
    </source>
</reference>
<protein>
    <recommendedName>
        <fullName evidence="1">Flavoprotein domain-containing protein</fullName>
    </recommendedName>
</protein>
<dbReference type="EMBL" id="AZHW01000514">
    <property type="protein sequence ID" value="ETW98836.1"/>
    <property type="molecule type" value="Genomic_DNA"/>
</dbReference>
<dbReference type="PATRIC" id="fig|1429438.4.peg.3375"/>
<evidence type="ECO:0000259" key="1">
    <source>
        <dbReference type="Pfam" id="PF02441"/>
    </source>
</evidence>
<keyword evidence="3" id="KW-1185">Reference proteome</keyword>
<dbReference type="InterPro" id="IPR003382">
    <property type="entry name" value="Flavoprotein"/>
</dbReference>
<dbReference type="Pfam" id="PF02441">
    <property type="entry name" value="Flavoprotein"/>
    <property type="match status" value="1"/>
</dbReference>
<name>W4LN95_ENTF1</name>